<feature type="region of interest" description="Disordered" evidence="1">
    <location>
        <begin position="477"/>
        <end position="508"/>
    </location>
</feature>
<dbReference type="GO" id="GO:0045503">
    <property type="term" value="F:dynein light chain binding"/>
    <property type="evidence" value="ECO:0007669"/>
    <property type="project" value="InterPro"/>
</dbReference>
<protein>
    <submittedName>
        <fullName evidence="2">WD repeat-containing protein 60</fullName>
    </submittedName>
</protein>
<dbReference type="InterPro" id="IPR042505">
    <property type="entry name" value="DYNC2I1"/>
</dbReference>
<organism evidence="2 3">
    <name type="scientific">Galemys pyrenaicus</name>
    <name type="common">Iberian desman</name>
    <name type="synonym">Pyrenean desman</name>
    <dbReference type="NCBI Taxonomy" id="202257"/>
    <lineage>
        <taxon>Eukaryota</taxon>
        <taxon>Metazoa</taxon>
        <taxon>Chordata</taxon>
        <taxon>Craniata</taxon>
        <taxon>Vertebrata</taxon>
        <taxon>Euteleostomi</taxon>
        <taxon>Mammalia</taxon>
        <taxon>Eutheria</taxon>
        <taxon>Laurasiatheria</taxon>
        <taxon>Eulipotyphla</taxon>
        <taxon>Talpidae</taxon>
        <taxon>Galemys</taxon>
    </lineage>
</organism>
<evidence type="ECO:0000256" key="1">
    <source>
        <dbReference type="SAM" id="MobiDB-lite"/>
    </source>
</evidence>
<dbReference type="InterPro" id="IPR015943">
    <property type="entry name" value="WD40/YVTN_repeat-like_dom_sf"/>
</dbReference>
<dbReference type="InterPro" id="IPR001680">
    <property type="entry name" value="WD40_rpt"/>
</dbReference>
<dbReference type="EMBL" id="JAGFMF010012182">
    <property type="protein sequence ID" value="KAG8506105.1"/>
    <property type="molecule type" value="Genomic_DNA"/>
</dbReference>
<dbReference type="GO" id="GO:0005868">
    <property type="term" value="C:cytoplasmic dynein complex"/>
    <property type="evidence" value="ECO:0007669"/>
    <property type="project" value="InterPro"/>
</dbReference>
<dbReference type="Pfam" id="PF00400">
    <property type="entry name" value="WD40"/>
    <property type="match status" value="1"/>
</dbReference>
<dbReference type="GO" id="GO:0045504">
    <property type="term" value="F:dynein heavy chain binding"/>
    <property type="evidence" value="ECO:0007669"/>
    <property type="project" value="InterPro"/>
</dbReference>
<feature type="compositionally biased region" description="Basic and acidic residues" evidence="1">
    <location>
        <begin position="48"/>
        <end position="153"/>
    </location>
</feature>
<feature type="region of interest" description="Disordered" evidence="1">
    <location>
        <begin position="1"/>
        <end position="213"/>
    </location>
</feature>
<reference evidence="2" key="1">
    <citation type="journal article" date="2021" name="Evol. Appl.">
        <title>The genome of the Pyrenean desman and the effects of bottlenecks and inbreeding on the genomic landscape of an endangered species.</title>
        <authorList>
            <person name="Escoda L."/>
            <person name="Castresana J."/>
        </authorList>
    </citation>
    <scope>NUCLEOTIDE SEQUENCE</scope>
    <source>
        <strain evidence="2">IBE-C5619</strain>
    </source>
</reference>
<feature type="compositionally biased region" description="Basic and acidic residues" evidence="1">
    <location>
        <begin position="293"/>
        <end position="373"/>
    </location>
</feature>
<evidence type="ECO:0000313" key="2">
    <source>
        <dbReference type="EMBL" id="KAG8506105.1"/>
    </source>
</evidence>
<feature type="compositionally biased region" description="Low complexity" evidence="1">
    <location>
        <begin position="396"/>
        <end position="413"/>
    </location>
</feature>
<sequence>MVAGGWRLAAGGCTEAPAQRPTRDSAGPAGEARQPAPSPLQGAPAGGAKDEKKHREKKPHREAEADLPDGRERRARDPSRDAAHRDRTAEREGHPSREHLRGDRDRDRPKERRKDGRERDRERPKDKFHEAEADKAQSRGKERERRARKEEPRPGAALHSALGRPPEHRAPAGALSPSRPTQSPPPRPQWPVPPPCRAPPRGPLSLCLPQCSWAGRPLGPLRAGWKGPRRVGARAGLPLLVPRTIGKVRIEEKERRDEEAERDEDRARRYRERERKRQRAATVHPRPQLQYGDSRDNPLKYWLYKEEGERRHRRQREPDRERRHRDKAGAREKSGSFSDKEGDGRQRDGESRLLGERRERPRKEEHRKREAKVPRGRSLGAPGVRAAPGGPGGPGSCAPSGSPGIPGSAAGAPAGPPSVLHAEDLVGSDGQDRDPQRKEIEKEGADAERAEAAEHVPSFEDDFEACAIPRVSLQDYEDDFEVCDGEDDDGANEPEPKEVTEELPPARKKEIQEIQKAINAENERIGELSSKLLLKQGGAESEWGPGKVGGWAGQCREPLLRRQLDPGSTRLAALCLGPRKHAADSSLPAQARTAPLPELPLVGSSWISRPPRTVRRAGLRPSSKSRCPAPHALSSSLYSGQPVAADRTRSAKLLRLVDLDFSFTLSLLDLPPVNEYDMYIRSFGRKNTKQAYIQCNEDSVDRDAQTEEVEARSVWTQHPGEGPAVSGGGESGDAPDAAAAPKIDTPRLSAFLRAACQVVAVLLEEDRAAGAPSCSPGAYTLPLSDSSSALNTSLPFLQGRAVNCLHASPVQQQTVVSVHGPPPRAPAHPLDSRCLLCVWDVWQPSAPQKILACESQVTCCCVSPSTAFLLFAGTAHGSVLVWDLREDSRLHRFLRLDDSLWTLRTPTFSTDGVLTPVNHQSPLQAIEPVSTSVYKRQSFMLAPFSTQEEMSGLSFHVASLDESGVLNVWVVVELPKADVAGSLSDLGPPCLRAWFTPPHLAPSERLRGPGSTLAGLGLGAVCLGPLQGKTWSETCGPPSGAVAQAWPQAIPAAMHPGGCLLAGAASSGSGSSHGASCLRALLPPAGLIPGGRIKLVHSTAIQLSDSLSRGAQECWGPTQTLNVKFSPSDPSHFIVGTDVGLVGHGTRQDMGVSPRLFKPRQPGTRPVRVTAIDFSPFGEPIFLAGCSDGSVRLHRLAAQQPLLQWDGSTGGRAVTGLHWSRTRPAVFLVQDDASCIYVWDLLASDLGPVAKQPISPDRPSPTRVLSPCRLVAMAVLGEPDRARGSFLALVLARASGSVDVQYLKRQWAVPVGDEQQQLQRVLQEAL</sequence>
<feature type="compositionally biased region" description="Basic and acidic residues" evidence="1">
    <location>
        <begin position="248"/>
        <end position="275"/>
    </location>
</feature>
<feature type="compositionally biased region" description="Pro residues" evidence="1">
    <location>
        <begin position="182"/>
        <end position="202"/>
    </location>
</feature>
<dbReference type="FunFam" id="2.130.10.10:FF:000807">
    <property type="entry name" value="WD repeat-containing protein 60 isoform X2"/>
    <property type="match status" value="1"/>
</dbReference>
<evidence type="ECO:0000313" key="3">
    <source>
        <dbReference type="Proteomes" id="UP000700334"/>
    </source>
</evidence>
<dbReference type="InterPro" id="IPR036322">
    <property type="entry name" value="WD40_repeat_dom_sf"/>
</dbReference>
<feature type="compositionally biased region" description="Basic and acidic residues" evidence="1">
    <location>
        <begin position="699"/>
        <end position="711"/>
    </location>
</feature>
<dbReference type="GO" id="GO:0042073">
    <property type="term" value="P:intraciliary transport"/>
    <property type="evidence" value="ECO:0007669"/>
    <property type="project" value="InterPro"/>
</dbReference>
<feature type="compositionally biased region" description="Acidic residues" evidence="1">
    <location>
        <begin position="477"/>
        <end position="492"/>
    </location>
</feature>
<keyword evidence="3" id="KW-1185">Reference proteome</keyword>
<dbReference type="SMART" id="SM00320">
    <property type="entry name" value="WD40"/>
    <property type="match status" value="3"/>
</dbReference>
<gene>
    <name evidence="2" type="ORF">J0S82_020757</name>
</gene>
<dbReference type="PANTHER" id="PTHR16022">
    <property type="entry name" value="WD REPEAT DOMAIN 60"/>
    <property type="match status" value="1"/>
</dbReference>
<dbReference type="Proteomes" id="UP000700334">
    <property type="component" value="Unassembled WGS sequence"/>
</dbReference>
<dbReference type="OrthoDB" id="9664080at2759"/>
<feature type="region of interest" description="Disordered" evidence="1">
    <location>
        <begin position="699"/>
        <end position="740"/>
    </location>
</feature>
<dbReference type="Gene3D" id="2.130.10.10">
    <property type="entry name" value="YVTN repeat-like/Quinoprotein amine dehydrogenase"/>
    <property type="match status" value="2"/>
</dbReference>
<proteinExistence type="predicted"/>
<dbReference type="PANTHER" id="PTHR16022:SF0">
    <property type="entry name" value="CYTOPLASMIC DYNEIN 2 INTERMEDIATE CHAIN 1"/>
    <property type="match status" value="1"/>
</dbReference>
<dbReference type="SUPFAM" id="SSF50978">
    <property type="entry name" value="WD40 repeat-like"/>
    <property type="match status" value="1"/>
</dbReference>
<feature type="compositionally biased region" description="Basic and acidic residues" evidence="1">
    <location>
        <begin position="430"/>
        <end position="458"/>
    </location>
</feature>
<dbReference type="FunFam" id="2.130.10.10:FF:001197">
    <property type="entry name" value="WD repeat domain 60"/>
    <property type="match status" value="1"/>
</dbReference>
<comment type="caution">
    <text evidence="2">The sequence shown here is derived from an EMBL/GenBank/DDBJ whole genome shotgun (WGS) entry which is preliminary data.</text>
</comment>
<dbReference type="GO" id="GO:0005929">
    <property type="term" value="C:cilium"/>
    <property type="evidence" value="ECO:0007669"/>
    <property type="project" value="GOC"/>
</dbReference>
<feature type="compositionally biased region" description="Basic and acidic residues" evidence="1">
    <location>
        <begin position="494"/>
        <end position="508"/>
    </location>
</feature>
<name>A0A8J6DFV2_GALPY</name>
<feature type="region of interest" description="Disordered" evidence="1">
    <location>
        <begin position="244"/>
        <end position="463"/>
    </location>
</feature>
<accession>A0A8J6DFV2</accession>